<dbReference type="Pfam" id="PF03921">
    <property type="entry name" value="ICAM_N"/>
    <property type="match status" value="1"/>
</dbReference>
<feature type="domain" description="Ig-like" evidence="12">
    <location>
        <begin position="191"/>
        <end position="268"/>
    </location>
</feature>
<dbReference type="Proteomes" id="UP000265000">
    <property type="component" value="Unplaced"/>
</dbReference>
<dbReference type="STRING" id="8078.ENSFHEP00000000874"/>
<sequence>MKLDPPMVFVEYGGSTSVNCSTSSCNNVEGIGWEYSSGGTGLKEGVSTVELKIDEAKDWLTTPQCYVWADGIQKMKRLPITIYKMPKKVSMPKPRSPMYTTGGSELLQCDVEDVAPVDRLVISWYKENKMIFQRASEEKGKVPVNESLQPSIEVDAADDGAEVWCEAKLNLTGQSPAPMRSKFHVLTVFYPPTFANPENETHDIYVGTKISLNCSATGNPAPVYSWHFADPTQKWIHKHNEIEPILTLGFKASGVYSCTASNVAGRVTKYFYANRVQGNALFDNLLWCLVRLFPIDLISFNLI</sequence>
<evidence type="ECO:0000256" key="8">
    <source>
        <dbReference type="ARBA" id="ARBA00023136"/>
    </source>
</evidence>
<keyword evidence="6" id="KW-0130">Cell adhesion</keyword>
<protein>
    <recommendedName>
        <fullName evidence="12">Ig-like domain-containing protein</fullName>
    </recommendedName>
</protein>
<dbReference type="PANTHER" id="PTHR13771">
    <property type="entry name" value="INTERCELLULAR ADHESION MOLECULE"/>
    <property type="match status" value="1"/>
</dbReference>
<dbReference type="InterPro" id="IPR036179">
    <property type="entry name" value="Ig-like_dom_sf"/>
</dbReference>
<evidence type="ECO:0000313" key="13">
    <source>
        <dbReference type="Ensembl" id="ENSFHEP00000000874.1"/>
    </source>
</evidence>
<accession>A0A3Q2NPF4</accession>
<dbReference type="GO" id="GO:0098609">
    <property type="term" value="P:cell-cell adhesion"/>
    <property type="evidence" value="ECO:0007669"/>
    <property type="project" value="InterPro"/>
</dbReference>
<organism evidence="13 14">
    <name type="scientific">Fundulus heteroclitus</name>
    <name type="common">Killifish</name>
    <name type="synonym">Mummichog</name>
    <dbReference type="NCBI Taxonomy" id="8078"/>
    <lineage>
        <taxon>Eukaryota</taxon>
        <taxon>Metazoa</taxon>
        <taxon>Chordata</taxon>
        <taxon>Craniata</taxon>
        <taxon>Vertebrata</taxon>
        <taxon>Euteleostomi</taxon>
        <taxon>Actinopterygii</taxon>
        <taxon>Neopterygii</taxon>
        <taxon>Teleostei</taxon>
        <taxon>Neoteleostei</taxon>
        <taxon>Acanthomorphata</taxon>
        <taxon>Ovalentaria</taxon>
        <taxon>Atherinomorphae</taxon>
        <taxon>Cyprinodontiformes</taxon>
        <taxon>Fundulidae</taxon>
        <taxon>Fundulus</taxon>
    </lineage>
</organism>
<keyword evidence="5" id="KW-0677">Repeat</keyword>
<dbReference type="InterPro" id="IPR003598">
    <property type="entry name" value="Ig_sub2"/>
</dbReference>
<evidence type="ECO:0000259" key="12">
    <source>
        <dbReference type="PROSITE" id="PS50835"/>
    </source>
</evidence>
<dbReference type="GO" id="GO:0016020">
    <property type="term" value="C:membrane"/>
    <property type="evidence" value="ECO:0007669"/>
    <property type="project" value="UniProtKB-SubCell"/>
</dbReference>
<evidence type="ECO:0000313" key="14">
    <source>
        <dbReference type="Proteomes" id="UP000265000"/>
    </source>
</evidence>
<dbReference type="PROSITE" id="PS50835">
    <property type="entry name" value="IG_LIKE"/>
    <property type="match status" value="2"/>
</dbReference>
<dbReference type="SMART" id="SM00408">
    <property type="entry name" value="IGc2"/>
    <property type="match status" value="1"/>
</dbReference>
<keyword evidence="4" id="KW-0732">Signal</keyword>
<evidence type="ECO:0000256" key="3">
    <source>
        <dbReference type="ARBA" id="ARBA00022692"/>
    </source>
</evidence>
<evidence type="ECO:0000256" key="9">
    <source>
        <dbReference type="ARBA" id="ARBA00023157"/>
    </source>
</evidence>
<keyword evidence="9" id="KW-1015">Disulfide bond</keyword>
<evidence type="ECO:0000256" key="4">
    <source>
        <dbReference type="ARBA" id="ARBA00022729"/>
    </source>
</evidence>
<comment type="subcellular location">
    <subcellularLocation>
        <location evidence="1">Membrane</location>
        <topology evidence="1">Single-pass type I membrane protein</topology>
    </subcellularLocation>
</comment>
<dbReference type="PANTHER" id="PTHR13771:SF9">
    <property type="entry name" value="INTERCELLULAR ADHESION MOLECULE 5"/>
    <property type="match status" value="1"/>
</dbReference>
<feature type="domain" description="Ig-like" evidence="12">
    <location>
        <begin position="86"/>
        <end position="167"/>
    </location>
</feature>
<evidence type="ECO:0000256" key="7">
    <source>
        <dbReference type="ARBA" id="ARBA00022989"/>
    </source>
</evidence>
<keyword evidence="8" id="KW-0472">Membrane</keyword>
<dbReference type="GeneTree" id="ENSGT00940000159005"/>
<dbReference type="InterPro" id="IPR047012">
    <property type="entry name" value="ICAM_VCAM"/>
</dbReference>
<keyword evidence="3" id="KW-0812">Transmembrane</keyword>
<dbReference type="Gene3D" id="2.60.40.10">
    <property type="entry name" value="Immunoglobulins"/>
    <property type="match status" value="3"/>
</dbReference>
<dbReference type="AlphaFoldDB" id="A0A3Q2NPF4"/>
<evidence type="ECO:0000256" key="2">
    <source>
        <dbReference type="ARBA" id="ARBA00005925"/>
    </source>
</evidence>
<reference evidence="13" key="2">
    <citation type="submission" date="2025-09" db="UniProtKB">
        <authorList>
            <consortium name="Ensembl"/>
        </authorList>
    </citation>
    <scope>IDENTIFICATION</scope>
</reference>
<dbReference type="InterPro" id="IPR003987">
    <property type="entry name" value="ICAM_VCAM_N"/>
</dbReference>
<evidence type="ECO:0000256" key="10">
    <source>
        <dbReference type="ARBA" id="ARBA00023180"/>
    </source>
</evidence>
<comment type="similarity">
    <text evidence="2">Belongs to the immunoglobulin superfamily. ICAM family.</text>
</comment>
<keyword evidence="10" id="KW-0325">Glycoprotein</keyword>
<dbReference type="PRINTS" id="PR01472">
    <property type="entry name" value="ICAMVCAM1"/>
</dbReference>
<dbReference type="Pfam" id="PF13927">
    <property type="entry name" value="Ig_3"/>
    <property type="match status" value="1"/>
</dbReference>
<dbReference type="InterPro" id="IPR013768">
    <property type="entry name" value="ICAM_N"/>
</dbReference>
<dbReference type="PROSITE" id="PS51257">
    <property type="entry name" value="PROKAR_LIPOPROTEIN"/>
    <property type="match status" value="1"/>
</dbReference>
<evidence type="ECO:0000256" key="1">
    <source>
        <dbReference type="ARBA" id="ARBA00004479"/>
    </source>
</evidence>
<name>A0A3Q2NPF4_FUNHE</name>
<dbReference type="GO" id="GO:0005178">
    <property type="term" value="F:integrin binding"/>
    <property type="evidence" value="ECO:0007669"/>
    <property type="project" value="InterPro"/>
</dbReference>
<proteinExistence type="inferred from homology"/>
<keyword evidence="7" id="KW-1133">Transmembrane helix</keyword>
<dbReference type="InterPro" id="IPR007110">
    <property type="entry name" value="Ig-like_dom"/>
</dbReference>
<evidence type="ECO:0000256" key="5">
    <source>
        <dbReference type="ARBA" id="ARBA00022737"/>
    </source>
</evidence>
<keyword evidence="14" id="KW-1185">Reference proteome</keyword>
<keyword evidence="11" id="KW-0393">Immunoglobulin domain</keyword>
<dbReference type="InterPro" id="IPR013783">
    <property type="entry name" value="Ig-like_fold"/>
</dbReference>
<dbReference type="SUPFAM" id="SSF48726">
    <property type="entry name" value="Immunoglobulin"/>
    <property type="match status" value="3"/>
</dbReference>
<evidence type="ECO:0000256" key="6">
    <source>
        <dbReference type="ARBA" id="ARBA00022889"/>
    </source>
</evidence>
<evidence type="ECO:0000256" key="11">
    <source>
        <dbReference type="ARBA" id="ARBA00023319"/>
    </source>
</evidence>
<reference evidence="13" key="1">
    <citation type="submission" date="2025-08" db="UniProtKB">
        <authorList>
            <consortium name="Ensembl"/>
        </authorList>
    </citation>
    <scope>IDENTIFICATION</scope>
</reference>
<dbReference type="Ensembl" id="ENSFHET00000014804.1">
    <property type="protein sequence ID" value="ENSFHEP00000000874.1"/>
    <property type="gene ID" value="ENSFHEG00000001628.1"/>
</dbReference>